<gene>
    <name evidence="7" type="ORF">YLM1_0260</name>
</gene>
<reference evidence="8" key="2">
    <citation type="submission" date="2016-02" db="EMBL/GenBank/DDBJ databases">
        <title>The draft genome sequence of the rumen methanogen Methanobrevibacter olleyae YLM1.</title>
        <authorList>
            <consortium name="New Zealand Agricultural Greenhouse Gas Research Centre/Pastoral Greenhouse Gas Research Consortium"/>
            <person name="Kelly W.J."/>
            <person name="Li D."/>
            <person name="Lambie S.C."/>
            <person name="Attwood G.T."/>
            <person name="Altermann E."/>
            <person name="Leahy S.C."/>
        </authorList>
    </citation>
    <scope>NUCLEOTIDE SEQUENCE [LARGE SCALE GENOMIC DNA]</scope>
    <source>
        <strain evidence="8">YLM1</strain>
    </source>
</reference>
<feature type="transmembrane region" description="Helical" evidence="5">
    <location>
        <begin position="40"/>
        <end position="62"/>
    </location>
</feature>
<dbReference type="InterPro" id="IPR002810">
    <property type="entry name" value="NfeD-like_C"/>
</dbReference>
<dbReference type="PANTHER" id="PTHR33507:SF3">
    <property type="entry name" value="INNER MEMBRANE PROTEIN YBBJ"/>
    <property type="match status" value="1"/>
</dbReference>
<dbReference type="Gene3D" id="2.40.50.140">
    <property type="entry name" value="Nucleic acid-binding proteins"/>
    <property type="match status" value="1"/>
</dbReference>
<accession>A0A126QXF7</accession>
<evidence type="ECO:0000256" key="5">
    <source>
        <dbReference type="SAM" id="Phobius"/>
    </source>
</evidence>
<dbReference type="GeneID" id="28488560"/>
<name>A0A126QXF7_METOL</name>
<dbReference type="KEGG" id="mol:YLM1_0260"/>
<evidence type="ECO:0000259" key="6">
    <source>
        <dbReference type="Pfam" id="PF01957"/>
    </source>
</evidence>
<reference evidence="7 8" key="1">
    <citation type="journal article" date="2016" name="Genome Announc.">
        <title>Draft Genome Sequence of the Rumen Methanogen Methanobrevibacter olleyae YLM1.</title>
        <authorList>
            <person name="Kelly W.J."/>
            <person name="Li D."/>
            <person name="Lambie S.C."/>
            <person name="Cox F."/>
            <person name="Attwood G.T."/>
            <person name="Altermann E."/>
            <person name="Leahy S.C."/>
        </authorList>
    </citation>
    <scope>NUCLEOTIDE SEQUENCE [LARGE SCALE GENOMIC DNA]</scope>
    <source>
        <strain evidence="7 8">YLM1</strain>
    </source>
</reference>
<dbReference type="GO" id="GO:0005886">
    <property type="term" value="C:plasma membrane"/>
    <property type="evidence" value="ECO:0007669"/>
    <property type="project" value="TreeGrafter"/>
</dbReference>
<dbReference type="STRING" id="294671.YLM1_0260"/>
<evidence type="ECO:0000256" key="2">
    <source>
        <dbReference type="ARBA" id="ARBA00022692"/>
    </source>
</evidence>
<dbReference type="PANTHER" id="PTHR33507">
    <property type="entry name" value="INNER MEMBRANE PROTEIN YBBJ"/>
    <property type="match status" value="1"/>
</dbReference>
<keyword evidence="4 5" id="KW-0472">Membrane</keyword>
<comment type="subcellular location">
    <subcellularLocation>
        <location evidence="1">Membrane</location>
        <topology evidence="1">Multi-pass membrane protein</topology>
    </subcellularLocation>
</comment>
<organism evidence="7 8">
    <name type="scientific">Methanobrevibacter olleyae</name>
    <dbReference type="NCBI Taxonomy" id="294671"/>
    <lineage>
        <taxon>Archaea</taxon>
        <taxon>Methanobacteriati</taxon>
        <taxon>Methanobacteriota</taxon>
        <taxon>Methanomada group</taxon>
        <taxon>Methanobacteria</taxon>
        <taxon>Methanobacteriales</taxon>
        <taxon>Methanobacteriaceae</taxon>
        <taxon>Methanobrevibacter</taxon>
    </lineage>
</organism>
<feature type="transmembrane region" description="Helical" evidence="5">
    <location>
        <begin position="7"/>
        <end position="34"/>
    </location>
</feature>
<keyword evidence="3 5" id="KW-1133">Transmembrane helix</keyword>
<dbReference type="RefSeq" id="WP_067145555.1">
    <property type="nucleotide sequence ID" value="NZ_CP014265.1"/>
</dbReference>
<dbReference type="Pfam" id="PF01957">
    <property type="entry name" value="NfeD"/>
    <property type="match status" value="1"/>
</dbReference>
<dbReference type="Proteomes" id="UP000066376">
    <property type="component" value="Chromosome"/>
</dbReference>
<evidence type="ECO:0000256" key="3">
    <source>
        <dbReference type="ARBA" id="ARBA00022989"/>
    </source>
</evidence>
<dbReference type="InterPro" id="IPR052165">
    <property type="entry name" value="Membrane_assoc_protease"/>
</dbReference>
<dbReference type="AlphaFoldDB" id="A0A126QXF7"/>
<evidence type="ECO:0000313" key="8">
    <source>
        <dbReference type="Proteomes" id="UP000066376"/>
    </source>
</evidence>
<feature type="domain" description="NfeD-like C-terminal" evidence="6">
    <location>
        <begin position="82"/>
        <end position="138"/>
    </location>
</feature>
<dbReference type="EMBL" id="CP014265">
    <property type="protein sequence ID" value="AMK14820.1"/>
    <property type="molecule type" value="Genomic_DNA"/>
</dbReference>
<keyword evidence="8" id="KW-1185">Reference proteome</keyword>
<dbReference type="PATRIC" id="fig|294671.3.peg.261"/>
<evidence type="ECO:0000256" key="4">
    <source>
        <dbReference type="ARBA" id="ARBA00023136"/>
    </source>
</evidence>
<protein>
    <recommendedName>
        <fullName evidence="6">NfeD-like C-terminal domain-containing protein</fullName>
    </recommendedName>
</protein>
<sequence>MYFEFWIILAIILLIGELLTGGFYLLSIGIGSIVAAILNYLQFSITVQIIAFILITLIFILISRPLYKELNKNTIDKKSNTERLVGLKAKVTEDIDSHKIGTIIVNGEVWKAISDEKISKEEEVEILEIEGVKLKVKKSNN</sequence>
<keyword evidence="2 5" id="KW-0812">Transmembrane</keyword>
<dbReference type="InterPro" id="IPR012340">
    <property type="entry name" value="NA-bd_OB-fold"/>
</dbReference>
<evidence type="ECO:0000256" key="1">
    <source>
        <dbReference type="ARBA" id="ARBA00004141"/>
    </source>
</evidence>
<evidence type="ECO:0000313" key="7">
    <source>
        <dbReference type="EMBL" id="AMK14820.1"/>
    </source>
</evidence>
<proteinExistence type="predicted"/>
<dbReference type="SUPFAM" id="SSF141322">
    <property type="entry name" value="NfeD domain-like"/>
    <property type="match status" value="1"/>
</dbReference>